<dbReference type="RefSeq" id="XP_075105912.1">
    <property type="nucleotide sequence ID" value="XM_075249811.1"/>
</dbReference>
<reference evidence="1" key="1">
    <citation type="journal article" date="2014" name="Nat. Commun.">
        <title>The tobacco genome sequence and its comparison with those of tomato and potato.</title>
        <authorList>
            <person name="Sierro N."/>
            <person name="Battey J.N."/>
            <person name="Ouadi S."/>
            <person name="Bakaher N."/>
            <person name="Bovet L."/>
            <person name="Willig A."/>
            <person name="Goepfert S."/>
            <person name="Peitsch M.C."/>
            <person name="Ivanov N.V."/>
        </authorList>
    </citation>
    <scope>NUCLEOTIDE SEQUENCE [LARGE SCALE GENOMIC DNA]</scope>
</reference>
<dbReference type="Proteomes" id="UP000790787">
    <property type="component" value="Chromosome 3"/>
</dbReference>
<accession>A0AC58U8U1</accession>
<organism evidence="1 2">
    <name type="scientific">Nicotiana tabacum</name>
    <name type="common">Common tobacco</name>
    <dbReference type="NCBI Taxonomy" id="4097"/>
    <lineage>
        <taxon>Eukaryota</taxon>
        <taxon>Viridiplantae</taxon>
        <taxon>Streptophyta</taxon>
        <taxon>Embryophyta</taxon>
        <taxon>Tracheophyta</taxon>
        <taxon>Spermatophyta</taxon>
        <taxon>Magnoliopsida</taxon>
        <taxon>eudicotyledons</taxon>
        <taxon>Gunneridae</taxon>
        <taxon>Pentapetalae</taxon>
        <taxon>asterids</taxon>
        <taxon>lamiids</taxon>
        <taxon>Solanales</taxon>
        <taxon>Solanaceae</taxon>
        <taxon>Nicotianoideae</taxon>
        <taxon>Nicotianeae</taxon>
        <taxon>Nicotiana</taxon>
    </lineage>
</organism>
<proteinExistence type="predicted"/>
<evidence type="ECO:0000313" key="2">
    <source>
        <dbReference type="RefSeq" id="XP_075105912.1"/>
    </source>
</evidence>
<evidence type="ECO:0000313" key="1">
    <source>
        <dbReference type="Proteomes" id="UP000790787"/>
    </source>
</evidence>
<protein>
    <submittedName>
        <fullName evidence="2">DUF21 domain-containing protein At2g14520-like isoform X4</fullName>
    </submittedName>
</protein>
<keyword evidence="1" id="KW-1185">Reference proteome</keyword>
<sequence>MGHTSLKCCNTEFFLYIVAVVFLVLCAGLMSGLTLGLMSMSIIDLEVLAKSGTPKDRLHASKILPIMKQQHLLLCTLLISNAAAMEALPVFLDELVPDWGAILLSVTLILLFGEIIPQSLCTRYGLAIGATVAPIVRVLIWFWFPVAYPISKILDYLLGKGHKALFRRAELRTLVDMHGNKAGKGGELLLHETTIIAGALDLTEKTARDAMTPISETFGIDVNANLDSRDLINLILEKGHSRVPVYYEHPTNIIGLVLKGLSHMAAVVKKHDGTTEKESANLSNGVREVRLSIPGESFYQRKSSRARRSLRKSKRYNANISRREYSKSRRWSEEVHPAILPIKEKSLSALSSEEVIGIITMEDVIEELLNEEIYDETDHLEANSLSRLGRISIDN</sequence>
<gene>
    <name evidence="2" type="primary">LOC107813310</name>
</gene>
<name>A0AC58U8U1_TOBAC</name>
<reference evidence="2" key="2">
    <citation type="submission" date="2025-08" db="UniProtKB">
        <authorList>
            <consortium name="RefSeq"/>
        </authorList>
    </citation>
    <scope>IDENTIFICATION</scope>
    <source>
        <tissue evidence="2">Leaf</tissue>
    </source>
</reference>